<proteinExistence type="predicted"/>
<keyword evidence="4" id="KW-1185">Reference proteome</keyword>
<dbReference type="GO" id="GO:0005634">
    <property type="term" value="C:nucleus"/>
    <property type="evidence" value="ECO:0007669"/>
    <property type="project" value="TreeGrafter"/>
</dbReference>
<evidence type="ECO:0000313" key="4">
    <source>
        <dbReference type="Proteomes" id="UP001061958"/>
    </source>
</evidence>
<dbReference type="Proteomes" id="UP001061958">
    <property type="component" value="Unassembled WGS sequence"/>
</dbReference>
<sequence>MNHQEWKLSVDATGRQYIYNEKLGVSRWLWERYYDENTKHFYLCNVLTGQSVWEATTNVQSTFSQIQPTTPIQKLPTQTNIASNYTTKKVTTGKQTNEVEFFTPDGRKYYWDPVTKTSRWANDSTNLVKNNPYNMTKDGIQQVVQSKQTTVSNNSKVSLKWKQRQSTLERNAVNAQNRNTPFEQPELQMNSSLEKDSSTLHCEQYREDIVDAKVQSTSMATMSDSNSIVQSVSEINMDTKQVLCQDAKENDSVAIGLNPTLPVHGKRRKKPKGKGDNGSVLNAVEPLVLKADSSVRIIGTCVALEKPYLRLTSVPDPKDVRPYSVLQKALRHVKSKYKKKKWSYNYTCEQLKSIRQDMTVQGIEDSLAVQVYETHGRLALENDDMDEFIQCLTCLSQLYTKVESYHRIEFVAYRILYATYVSSKDLLTSILCELDRKERRLWEVSHATQVWKSVSIDDWYRFFSLYAHCPHLGFYLMDKMKNRIRQKALNHLRKAFKVDSIEIQFLCKNFGFENMDECIQYFEENEFILDEHKNEIIISK</sequence>
<organism evidence="3 4">
    <name type="scientific">Galdieria partita</name>
    <dbReference type="NCBI Taxonomy" id="83374"/>
    <lineage>
        <taxon>Eukaryota</taxon>
        <taxon>Rhodophyta</taxon>
        <taxon>Bangiophyceae</taxon>
        <taxon>Galdieriales</taxon>
        <taxon>Galdieriaceae</taxon>
        <taxon>Galdieria</taxon>
    </lineage>
</organism>
<name>A0A9C7Q4L3_9RHOD</name>
<dbReference type="CDD" id="cd00201">
    <property type="entry name" value="WW"/>
    <property type="match status" value="1"/>
</dbReference>
<accession>A0A9C7Q4L3</accession>
<dbReference type="AlphaFoldDB" id="A0A9C7Q4L3"/>
<evidence type="ECO:0000259" key="2">
    <source>
        <dbReference type="Pfam" id="PF03399"/>
    </source>
</evidence>
<dbReference type="Gene3D" id="2.20.70.10">
    <property type="match status" value="1"/>
</dbReference>
<dbReference type="InterPro" id="IPR005062">
    <property type="entry name" value="SAC3/GANP/THP3_conserved"/>
</dbReference>
<reference evidence="3" key="1">
    <citation type="journal article" date="2022" name="Proc. Natl. Acad. Sci. U.S.A.">
        <title>Life cycle and functional genomics of the unicellular red alga Galdieria for elucidating algal and plant evolution and industrial use.</title>
        <authorList>
            <person name="Hirooka S."/>
            <person name="Itabashi T."/>
            <person name="Ichinose T.M."/>
            <person name="Onuma R."/>
            <person name="Fujiwara T."/>
            <person name="Yamashita S."/>
            <person name="Jong L.W."/>
            <person name="Tomita R."/>
            <person name="Iwane A.H."/>
            <person name="Miyagishima S.Y."/>
        </authorList>
    </citation>
    <scope>NUCLEOTIDE SEQUENCE</scope>
    <source>
        <strain evidence="3">NBRC 102759</strain>
    </source>
</reference>
<feature type="region of interest" description="Disordered" evidence="1">
    <location>
        <begin position="259"/>
        <end position="278"/>
    </location>
</feature>
<dbReference type="OrthoDB" id="199574at2759"/>
<gene>
    <name evidence="3" type="ORF">GpartN1_g7425.t1</name>
</gene>
<evidence type="ECO:0000256" key="1">
    <source>
        <dbReference type="SAM" id="MobiDB-lite"/>
    </source>
</evidence>
<dbReference type="InterPro" id="IPR001202">
    <property type="entry name" value="WW_dom"/>
</dbReference>
<dbReference type="PANTHER" id="PTHR12436:SF4">
    <property type="entry name" value="LEUKOCYTE RECEPTOR CLUSTER MEMBER 8"/>
    <property type="match status" value="1"/>
</dbReference>
<feature type="domain" description="SAC3/GANP/THP3 conserved" evidence="2">
    <location>
        <begin position="313"/>
        <end position="528"/>
    </location>
</feature>
<protein>
    <recommendedName>
        <fullName evidence="2">SAC3/GANP/THP3 conserved domain-containing protein</fullName>
    </recommendedName>
</protein>
<evidence type="ECO:0000313" key="3">
    <source>
        <dbReference type="EMBL" id="GJQ15634.1"/>
    </source>
</evidence>
<comment type="caution">
    <text evidence="3">The sequence shown here is derived from an EMBL/GenBank/DDBJ whole genome shotgun (WGS) entry which is preliminary data.</text>
</comment>
<dbReference type="EMBL" id="BQMJ01000072">
    <property type="protein sequence ID" value="GJQ15634.1"/>
    <property type="molecule type" value="Genomic_DNA"/>
</dbReference>
<dbReference type="InterPro" id="IPR045107">
    <property type="entry name" value="SAC3/GANP/THP3"/>
</dbReference>
<dbReference type="PANTHER" id="PTHR12436">
    <property type="entry name" value="80 KDA MCM3-ASSOCIATED PROTEIN"/>
    <property type="match status" value="1"/>
</dbReference>
<dbReference type="Pfam" id="PF03399">
    <property type="entry name" value="SAC3_GANP"/>
    <property type="match status" value="1"/>
</dbReference>
<reference evidence="3" key="2">
    <citation type="submission" date="2022-01" db="EMBL/GenBank/DDBJ databases">
        <authorList>
            <person name="Hirooka S."/>
            <person name="Miyagishima S.Y."/>
        </authorList>
    </citation>
    <scope>NUCLEOTIDE SEQUENCE</scope>
    <source>
        <strain evidence="3">NBRC 102759</strain>
    </source>
</reference>
<dbReference type="Gene3D" id="1.25.40.990">
    <property type="match status" value="1"/>
</dbReference>